<dbReference type="Proteomes" id="UP000588098">
    <property type="component" value="Unassembled WGS sequence"/>
</dbReference>
<evidence type="ECO:0000259" key="2">
    <source>
        <dbReference type="Pfam" id="PF18135"/>
    </source>
</evidence>
<feature type="domain" description="Type ISP restriction-modification enzyme LLaBIII C-terminal specificity" evidence="2">
    <location>
        <begin position="194"/>
        <end position="390"/>
    </location>
</feature>
<sequence length="478" mass="50424">MAGTDAGRGDAPVLADVMPWTVPPLRLGRAWVLAADAASLAARWDRLLRTDDEAGRTALFRPTRARTPHTAVAQLPGQPGSTAKFTRERGRCPQPIRIAHGPYDQQWLLPDHRLIDAARPELWRVADDYQIHLLEPAHEAPPRTPRTSRPATREKARAPGSTAPGRLAGAAGAGAVGRTVSGSGSVLGAAERPAPGAEASLTFAALLPDGHSLAGRPGQVRPLYRRPGGLEPNLAPGLLAHLAGRLGHGVSAEDVLAWTAAVAQRTQGGATTVPLTASPRVWQAGVALGRQRVWLHTRGARCVPPPGDSGAPGAAAPGRRPRLPGGQRPYVRAPLAAGPALDALSYDPDAQTLYVGNGRISPVAQAAWEFHHGGVRVLESWFEPRSTSGAPGTLEAIGPSGWLQEWTSDLLELITVLTLLAELREPARQLAEQVADGPMIEAAELREAGVLPVPESTRRPASVLDHDEEGPEGQFALL</sequence>
<gene>
    <name evidence="3" type="ORF">FHS42_003389</name>
</gene>
<proteinExistence type="predicted"/>
<accession>A0A7W9V013</accession>
<name>A0A7W9V013_9ACTN</name>
<organism evidence="3 4">
    <name type="scientific">Streptomyces zagrosensis</name>
    <dbReference type="NCBI Taxonomy" id="1042984"/>
    <lineage>
        <taxon>Bacteria</taxon>
        <taxon>Bacillati</taxon>
        <taxon>Actinomycetota</taxon>
        <taxon>Actinomycetes</taxon>
        <taxon>Kitasatosporales</taxon>
        <taxon>Streptomycetaceae</taxon>
        <taxon>Streptomyces</taxon>
    </lineage>
</organism>
<reference evidence="3 4" key="1">
    <citation type="submission" date="2020-08" db="EMBL/GenBank/DDBJ databases">
        <title>Genomic Encyclopedia of Type Strains, Phase III (KMG-III): the genomes of soil and plant-associated and newly described type strains.</title>
        <authorList>
            <person name="Whitman W."/>
        </authorList>
    </citation>
    <scope>NUCLEOTIDE SEQUENCE [LARGE SCALE GENOMIC DNA]</scope>
    <source>
        <strain evidence="3 4">CECT 8305</strain>
    </source>
</reference>
<feature type="region of interest" description="Disordered" evidence="1">
    <location>
        <begin position="299"/>
        <end position="329"/>
    </location>
</feature>
<keyword evidence="4" id="KW-1185">Reference proteome</keyword>
<evidence type="ECO:0000256" key="1">
    <source>
        <dbReference type="SAM" id="MobiDB-lite"/>
    </source>
</evidence>
<dbReference type="Pfam" id="PF18135">
    <property type="entry name" value="Type_ISP_C"/>
    <property type="match status" value="2"/>
</dbReference>
<evidence type="ECO:0000313" key="3">
    <source>
        <dbReference type="EMBL" id="MBB5936314.1"/>
    </source>
</evidence>
<feature type="compositionally biased region" description="Low complexity" evidence="1">
    <location>
        <begin position="308"/>
        <end position="329"/>
    </location>
</feature>
<dbReference type="InterPro" id="IPR041635">
    <property type="entry name" value="Type_ISP_LLaBIII_C"/>
</dbReference>
<comment type="caution">
    <text evidence="3">The sequence shown here is derived from an EMBL/GenBank/DDBJ whole genome shotgun (WGS) entry which is preliminary data.</text>
</comment>
<feature type="region of interest" description="Disordered" evidence="1">
    <location>
        <begin position="134"/>
        <end position="173"/>
    </location>
</feature>
<protein>
    <recommendedName>
        <fullName evidence="2">Type ISP restriction-modification enzyme LLaBIII C-terminal specificity domain-containing protein</fullName>
    </recommendedName>
</protein>
<evidence type="ECO:0000313" key="4">
    <source>
        <dbReference type="Proteomes" id="UP000588098"/>
    </source>
</evidence>
<dbReference type="EMBL" id="JACHJL010000007">
    <property type="protein sequence ID" value="MBB5936314.1"/>
    <property type="molecule type" value="Genomic_DNA"/>
</dbReference>
<dbReference type="AlphaFoldDB" id="A0A7W9V013"/>
<feature type="domain" description="Type ISP restriction-modification enzyme LLaBIII C-terminal specificity" evidence="2">
    <location>
        <begin position="16"/>
        <end position="138"/>
    </location>
</feature>
<feature type="region of interest" description="Disordered" evidence="1">
    <location>
        <begin position="456"/>
        <end position="478"/>
    </location>
</feature>